<dbReference type="GO" id="GO:0052689">
    <property type="term" value="F:carboxylic ester hydrolase activity"/>
    <property type="evidence" value="ECO:0007669"/>
    <property type="project" value="InterPro"/>
</dbReference>
<feature type="domain" description="Serine aminopeptidase S33" evidence="3">
    <location>
        <begin position="17"/>
        <end position="229"/>
    </location>
</feature>
<protein>
    <submittedName>
        <fullName evidence="4">Carboxylesterase</fullName>
    </submittedName>
</protein>
<gene>
    <name evidence="4" type="primary">est</name>
    <name evidence="4" type="ORF">GCM10007043_15830</name>
</gene>
<evidence type="ECO:0000313" key="4">
    <source>
        <dbReference type="EMBL" id="GGK02569.1"/>
    </source>
</evidence>
<evidence type="ECO:0000256" key="1">
    <source>
        <dbReference type="PIRSR" id="PIRSR017388-1"/>
    </source>
</evidence>
<dbReference type="InterPro" id="IPR029058">
    <property type="entry name" value="AB_hydrolase_fold"/>
</dbReference>
<feature type="active site" description="Charge relay system" evidence="1">
    <location>
        <position position="224"/>
    </location>
</feature>
<feature type="active site" description="Charge relay system" evidence="1">
    <location>
        <position position="194"/>
    </location>
</feature>
<evidence type="ECO:0000256" key="2">
    <source>
        <dbReference type="PIRSR" id="PIRSR017388-2"/>
    </source>
</evidence>
<dbReference type="Pfam" id="PF12146">
    <property type="entry name" value="Hydrolase_4"/>
    <property type="match status" value="1"/>
</dbReference>
<dbReference type="PIRSF" id="PIRSF017388">
    <property type="entry name" value="Esterase_lipase"/>
    <property type="match status" value="1"/>
</dbReference>
<comment type="caution">
    <text evidence="4">The sequence shown here is derived from an EMBL/GenBank/DDBJ whole genome shotgun (WGS) entry which is preliminary data.</text>
</comment>
<dbReference type="InterPro" id="IPR022742">
    <property type="entry name" value="Hydrolase_4"/>
</dbReference>
<dbReference type="Gene3D" id="3.40.50.1820">
    <property type="entry name" value="alpha/beta hydrolase"/>
    <property type="match status" value="1"/>
</dbReference>
<dbReference type="AlphaFoldDB" id="A0A8J3BDH4"/>
<evidence type="ECO:0000313" key="5">
    <source>
        <dbReference type="Proteomes" id="UP000637720"/>
    </source>
</evidence>
<dbReference type="InterPro" id="IPR051044">
    <property type="entry name" value="MAG_DAG_Lipase"/>
</dbReference>
<reference evidence="4" key="1">
    <citation type="journal article" date="2014" name="Int. J. Syst. Evol. Microbiol.">
        <title>Complete genome sequence of Corynebacterium casei LMG S-19264T (=DSM 44701T), isolated from a smear-ripened cheese.</title>
        <authorList>
            <consortium name="US DOE Joint Genome Institute (JGI-PGF)"/>
            <person name="Walter F."/>
            <person name="Albersmeier A."/>
            <person name="Kalinowski J."/>
            <person name="Ruckert C."/>
        </authorList>
    </citation>
    <scope>NUCLEOTIDE SEQUENCE</scope>
    <source>
        <strain evidence="4">JCM 14719</strain>
    </source>
</reference>
<dbReference type="Proteomes" id="UP000637720">
    <property type="component" value="Unassembled WGS sequence"/>
</dbReference>
<feature type="binding site" evidence="2">
    <location>
        <position position="26"/>
    </location>
    <ligand>
        <name>substrate</name>
    </ligand>
</feature>
<dbReference type="PANTHER" id="PTHR11614">
    <property type="entry name" value="PHOSPHOLIPASE-RELATED"/>
    <property type="match status" value="1"/>
</dbReference>
<dbReference type="RefSeq" id="WP_188817500.1">
    <property type="nucleotide sequence ID" value="NZ_BMOF01000031.1"/>
</dbReference>
<reference evidence="4" key="2">
    <citation type="submission" date="2020-09" db="EMBL/GenBank/DDBJ databases">
        <authorList>
            <person name="Sun Q."/>
            <person name="Ohkuma M."/>
        </authorList>
    </citation>
    <scope>NUCLEOTIDE SEQUENCE</scope>
    <source>
        <strain evidence="4">JCM 14719</strain>
    </source>
</reference>
<organism evidence="4 5">
    <name type="scientific">Calditerricola satsumensis</name>
    <dbReference type="NCBI Taxonomy" id="373054"/>
    <lineage>
        <taxon>Bacteria</taxon>
        <taxon>Bacillati</taxon>
        <taxon>Bacillota</taxon>
        <taxon>Bacilli</taxon>
        <taxon>Bacillales</taxon>
        <taxon>Bacillaceae</taxon>
        <taxon>Calditerricola</taxon>
    </lineage>
</organism>
<accession>A0A8J3BDH4</accession>
<keyword evidence="5" id="KW-1185">Reference proteome</keyword>
<dbReference type="InterPro" id="IPR012354">
    <property type="entry name" value="Esterase_lipase"/>
</dbReference>
<name>A0A8J3BDH4_9BACI</name>
<evidence type="ECO:0000259" key="3">
    <source>
        <dbReference type="Pfam" id="PF12146"/>
    </source>
</evidence>
<sequence>MKTSPRRPAPFTFAGGKAGLLLLHGFTGTTAELLPLGRALNRRGYTVHAPLLAGHGTTPEELAQTGWEDWWASAREGYRTLRAMGCDPIGAVGLSMGGLLALDLAVHEALAAVATLCAPVYVRDKRLWATGVLKYLRPYARRGRAKPPHIERELYVYEKIPLSSVDSLRRLMLRVRRRLPDVRVPVFIAQSGQDETVDPRSADALYAEIGSAHKERALYPHSTHIITLDVEKDQLFADLAAFFARWMPPDVGDDENSRRS</sequence>
<dbReference type="EMBL" id="BMOF01000031">
    <property type="protein sequence ID" value="GGK02569.1"/>
    <property type="molecule type" value="Genomic_DNA"/>
</dbReference>
<proteinExistence type="predicted"/>
<feature type="active site" description="Nucleophile" evidence="1">
    <location>
        <position position="95"/>
    </location>
</feature>
<feature type="binding site" evidence="2">
    <location>
        <position position="96"/>
    </location>
    <ligand>
        <name>substrate</name>
    </ligand>
</feature>
<dbReference type="SUPFAM" id="SSF53474">
    <property type="entry name" value="alpha/beta-Hydrolases"/>
    <property type="match status" value="1"/>
</dbReference>